<evidence type="ECO:0000256" key="1">
    <source>
        <dbReference type="ARBA" id="ARBA00008875"/>
    </source>
</evidence>
<dbReference type="HOGENOM" id="CLU_028597_0_0_9"/>
<dbReference type="PRINTS" id="PR00745">
    <property type="entry name" value="GLHYDRLASE39"/>
</dbReference>
<dbReference type="OrthoDB" id="9776971at2"/>
<dbReference type="PANTHER" id="PTHR12631:SF8">
    <property type="entry name" value="ALPHA-L-IDURONIDASE"/>
    <property type="match status" value="1"/>
</dbReference>
<sequence>MQKSIDVSVKVDAGHIIQNYEHKWRFIGYDECNYTDTPGGEELLNSFGSLADAPYYIRTHHLLCTGNCLGTYKWGSTNVYTEDENGNPVYNFEIFDNIIDTILKTNNKPFMELGFMPLDLLDPSLFAECDKWSKYSHYVNKAHTYPPKDYNKWADLVAVLAKHCVERYGEQEVLTWYWELWNEPDLPYYWNGTIEEYCKLYDYTEASLHSVLPQAKLGGPATTGPELGKKSAQYLEAFLSHCRDGVNYATGSTGTRLDYITFHVKGGNFAFDLNAKKETPTVKTLIKQVKTGLEIIKKYGYEDREVVLSEADPDGWAAGGIYDNPNFNFRNTEYYASYIASSYNHIDCIANQMNMDVKPIAWAFMFNGERCFEGTRTFSTQGIKKASFNTFRILSKMGSKKLYFKSSQEKDVLSVENLHGENEDAELSGSAAINDEGNIQILLFSHHDDVDKQQDFKVNIEINNVPFTGNAVVKQYRIDAEHSNAYAEWLKQGKPKYPLGQKYAMIKAKDNLEQIGSSEEFMITDGYLKLQCSMPTHAVSLIEIISKK</sequence>
<dbReference type="SUPFAM" id="SSF51445">
    <property type="entry name" value="(Trans)glycosidases"/>
    <property type="match status" value="1"/>
</dbReference>
<gene>
    <name evidence="6" type="ORF">CCDG5_1947</name>
</gene>
<dbReference type="PATRIC" id="fig|29343.3.peg.2043"/>
<protein>
    <recommendedName>
        <fullName evidence="5">Glycosyl hydrolases family 39 N-terminal catalytic domain-containing protein</fullName>
    </recommendedName>
</protein>
<feature type="active site" description="Proton donor" evidence="4">
    <location>
        <position position="183"/>
    </location>
</feature>
<name>A0A078KV77_9FIRM</name>
<dbReference type="KEGG" id="ccel:CCDG5_1947"/>
<accession>A0A078KV77</accession>
<dbReference type="GO" id="GO:0004553">
    <property type="term" value="F:hydrolase activity, hydrolyzing O-glycosyl compounds"/>
    <property type="evidence" value="ECO:0007669"/>
    <property type="project" value="InterPro"/>
</dbReference>
<comment type="similarity">
    <text evidence="1">Belongs to the glycosyl hydrolase 39 family.</text>
</comment>
<dbReference type="STRING" id="29343.CCDG5_1947"/>
<dbReference type="PANTHER" id="PTHR12631">
    <property type="entry name" value="ALPHA-L-IDURONIDASE"/>
    <property type="match status" value="1"/>
</dbReference>
<keyword evidence="7" id="KW-1185">Reference proteome</keyword>
<evidence type="ECO:0000259" key="5">
    <source>
        <dbReference type="Pfam" id="PF01229"/>
    </source>
</evidence>
<dbReference type="EMBL" id="LM995447">
    <property type="protein sequence ID" value="CDZ25039.1"/>
    <property type="molecule type" value="Genomic_DNA"/>
</dbReference>
<dbReference type="AlphaFoldDB" id="A0A078KV77"/>
<organism evidence="6 7">
    <name type="scientific">[Clostridium] cellulosi</name>
    <dbReference type="NCBI Taxonomy" id="29343"/>
    <lineage>
        <taxon>Bacteria</taxon>
        <taxon>Bacillati</taxon>
        <taxon>Bacillota</taxon>
        <taxon>Clostridia</taxon>
        <taxon>Eubacteriales</taxon>
        <taxon>Oscillospiraceae</taxon>
        <taxon>Oscillospiraceae incertae sedis</taxon>
    </lineage>
</organism>
<dbReference type="InterPro" id="IPR000514">
    <property type="entry name" value="Glyco_hydro_39"/>
</dbReference>
<evidence type="ECO:0000313" key="6">
    <source>
        <dbReference type="EMBL" id="CDZ25039.1"/>
    </source>
</evidence>
<keyword evidence="3" id="KW-0326">Glycosidase</keyword>
<keyword evidence="2" id="KW-0378">Hydrolase</keyword>
<dbReference type="Proteomes" id="UP000032431">
    <property type="component" value="Chromosome I"/>
</dbReference>
<evidence type="ECO:0000256" key="3">
    <source>
        <dbReference type="ARBA" id="ARBA00023295"/>
    </source>
</evidence>
<evidence type="ECO:0000256" key="4">
    <source>
        <dbReference type="PIRSR" id="PIRSR600514-1"/>
    </source>
</evidence>
<reference evidence="7" key="1">
    <citation type="submission" date="2014-07" db="EMBL/GenBank/DDBJ databases">
        <authorList>
            <person name="Wibberg D."/>
        </authorList>
    </citation>
    <scope>NUCLEOTIDE SEQUENCE [LARGE SCALE GENOMIC DNA]</scope>
    <source>
        <strain evidence="7">DG5</strain>
    </source>
</reference>
<evidence type="ECO:0000313" key="7">
    <source>
        <dbReference type="Proteomes" id="UP000032431"/>
    </source>
</evidence>
<evidence type="ECO:0000256" key="2">
    <source>
        <dbReference type="ARBA" id="ARBA00022801"/>
    </source>
</evidence>
<proteinExistence type="inferred from homology"/>
<dbReference type="InterPro" id="IPR051923">
    <property type="entry name" value="Glycosyl_Hydrolase_39"/>
</dbReference>
<dbReference type="InterPro" id="IPR017853">
    <property type="entry name" value="GH"/>
</dbReference>
<dbReference type="Gene3D" id="2.60.40.1500">
    <property type="entry name" value="Glycosyl hydrolase domain, family 39"/>
    <property type="match status" value="1"/>
</dbReference>
<dbReference type="Gene3D" id="3.20.20.80">
    <property type="entry name" value="Glycosidases"/>
    <property type="match status" value="1"/>
</dbReference>
<dbReference type="InterPro" id="IPR049166">
    <property type="entry name" value="GH39_cat"/>
</dbReference>
<dbReference type="SUPFAM" id="SSF51011">
    <property type="entry name" value="Glycosyl hydrolase domain"/>
    <property type="match status" value="1"/>
</dbReference>
<feature type="domain" description="Glycosyl hydrolases family 39 N-terminal catalytic" evidence="5">
    <location>
        <begin position="56"/>
        <end position="510"/>
    </location>
</feature>
<dbReference type="GO" id="GO:0005975">
    <property type="term" value="P:carbohydrate metabolic process"/>
    <property type="evidence" value="ECO:0007669"/>
    <property type="project" value="InterPro"/>
</dbReference>
<dbReference type="Pfam" id="PF01229">
    <property type="entry name" value="Glyco_hydro_39"/>
    <property type="match status" value="1"/>
</dbReference>